<comment type="caution">
    <text evidence="1">The sequence shown here is derived from an EMBL/GenBank/DDBJ whole genome shotgun (WGS) entry which is preliminary data.</text>
</comment>
<protein>
    <submittedName>
        <fullName evidence="1">Uncharacterized protein</fullName>
    </submittedName>
</protein>
<dbReference type="AlphaFoldDB" id="A0A9P6AFM6"/>
<evidence type="ECO:0000313" key="1">
    <source>
        <dbReference type="EMBL" id="KAF9504046.1"/>
    </source>
</evidence>
<keyword evidence="2" id="KW-1185">Reference proteome</keyword>
<dbReference type="Proteomes" id="UP000886523">
    <property type="component" value="Unassembled WGS sequence"/>
</dbReference>
<gene>
    <name evidence="1" type="ORF">BS47DRAFT_1386309</name>
</gene>
<evidence type="ECO:0000313" key="2">
    <source>
        <dbReference type="Proteomes" id="UP000886523"/>
    </source>
</evidence>
<reference evidence="1" key="1">
    <citation type="journal article" date="2020" name="Nat. Commun.">
        <title>Large-scale genome sequencing of mycorrhizal fungi provides insights into the early evolution of symbiotic traits.</title>
        <authorList>
            <person name="Miyauchi S."/>
            <person name="Kiss E."/>
            <person name="Kuo A."/>
            <person name="Drula E."/>
            <person name="Kohler A."/>
            <person name="Sanchez-Garcia M."/>
            <person name="Morin E."/>
            <person name="Andreopoulos B."/>
            <person name="Barry K.W."/>
            <person name="Bonito G."/>
            <person name="Buee M."/>
            <person name="Carver A."/>
            <person name="Chen C."/>
            <person name="Cichocki N."/>
            <person name="Clum A."/>
            <person name="Culley D."/>
            <person name="Crous P.W."/>
            <person name="Fauchery L."/>
            <person name="Girlanda M."/>
            <person name="Hayes R.D."/>
            <person name="Keri Z."/>
            <person name="LaButti K."/>
            <person name="Lipzen A."/>
            <person name="Lombard V."/>
            <person name="Magnuson J."/>
            <person name="Maillard F."/>
            <person name="Murat C."/>
            <person name="Nolan M."/>
            <person name="Ohm R.A."/>
            <person name="Pangilinan J."/>
            <person name="Pereira M.F."/>
            <person name="Perotto S."/>
            <person name="Peter M."/>
            <person name="Pfister S."/>
            <person name="Riley R."/>
            <person name="Sitrit Y."/>
            <person name="Stielow J.B."/>
            <person name="Szollosi G."/>
            <person name="Zifcakova L."/>
            <person name="Stursova M."/>
            <person name="Spatafora J.W."/>
            <person name="Tedersoo L."/>
            <person name="Vaario L.M."/>
            <person name="Yamada A."/>
            <person name="Yan M."/>
            <person name="Wang P."/>
            <person name="Xu J."/>
            <person name="Bruns T."/>
            <person name="Baldrian P."/>
            <person name="Vilgalys R."/>
            <person name="Dunand C."/>
            <person name="Henrissat B."/>
            <person name="Grigoriev I.V."/>
            <person name="Hibbett D."/>
            <person name="Nagy L.G."/>
            <person name="Martin F.M."/>
        </authorList>
    </citation>
    <scope>NUCLEOTIDE SEQUENCE</scope>
    <source>
        <strain evidence="1">UP504</strain>
    </source>
</reference>
<accession>A0A9P6AFM6</accession>
<name>A0A9P6AFM6_9AGAM</name>
<dbReference type="EMBL" id="MU129268">
    <property type="protein sequence ID" value="KAF9504046.1"/>
    <property type="molecule type" value="Genomic_DNA"/>
</dbReference>
<sequence length="276" mass="29826">MATKFHPDLGPQVWRLQKVRKVLGEFIHIHGGNTVTDKLIPTLATRASRASCKHFTLPQPSSRQVSTCQQESFVSPSIITNALLYASTPRLALARAGLDPLRGHIAIFALEPKLHFVATRPHELCSVRAWSLGGEGMAVLRHGGLARWEGIAVFERVDGGAMSQSPCALYDVQLESSSLEGAVEAATELAWLIQDFTSAKSHAHKAWAESPSIGCSIRGKSVAQPPVYNPDPALARCEGHGNDSAKADIKFEEKATAIERIDSESNDTPGFLSTLI</sequence>
<proteinExistence type="predicted"/>
<organism evidence="1 2">
    <name type="scientific">Hydnum rufescens UP504</name>
    <dbReference type="NCBI Taxonomy" id="1448309"/>
    <lineage>
        <taxon>Eukaryota</taxon>
        <taxon>Fungi</taxon>
        <taxon>Dikarya</taxon>
        <taxon>Basidiomycota</taxon>
        <taxon>Agaricomycotina</taxon>
        <taxon>Agaricomycetes</taxon>
        <taxon>Cantharellales</taxon>
        <taxon>Hydnaceae</taxon>
        <taxon>Hydnum</taxon>
    </lineage>
</organism>